<dbReference type="RefSeq" id="XP_007913729.1">
    <property type="nucleotide sequence ID" value="XM_007915538.1"/>
</dbReference>
<dbReference type="AlphaFoldDB" id="R8BPV5"/>
<proteinExistence type="predicted"/>
<feature type="compositionally biased region" description="Basic and acidic residues" evidence="1">
    <location>
        <begin position="355"/>
        <end position="370"/>
    </location>
</feature>
<dbReference type="KEGG" id="tmn:UCRPA7_3035"/>
<feature type="transmembrane region" description="Helical" evidence="2">
    <location>
        <begin position="273"/>
        <end position="299"/>
    </location>
</feature>
<accession>R8BPV5</accession>
<dbReference type="eggNOG" id="ENOG502SMKA">
    <property type="taxonomic scope" value="Eukaryota"/>
</dbReference>
<dbReference type="HOGENOM" id="CLU_618450_0_0_1"/>
<dbReference type="SUPFAM" id="SSF50965">
    <property type="entry name" value="Galactose oxidase, central domain"/>
    <property type="match status" value="1"/>
</dbReference>
<protein>
    <submittedName>
        <fullName evidence="3">Putative kelch repeat protein</fullName>
    </submittedName>
</protein>
<keyword evidence="4" id="KW-1185">Reference proteome</keyword>
<evidence type="ECO:0000313" key="4">
    <source>
        <dbReference type="Proteomes" id="UP000014074"/>
    </source>
</evidence>
<feature type="region of interest" description="Disordered" evidence="1">
    <location>
        <begin position="232"/>
        <end position="265"/>
    </location>
</feature>
<organism evidence="3 4">
    <name type="scientific">Phaeoacremonium minimum (strain UCR-PA7)</name>
    <name type="common">Esca disease fungus</name>
    <name type="synonym">Togninia minima</name>
    <dbReference type="NCBI Taxonomy" id="1286976"/>
    <lineage>
        <taxon>Eukaryota</taxon>
        <taxon>Fungi</taxon>
        <taxon>Dikarya</taxon>
        <taxon>Ascomycota</taxon>
        <taxon>Pezizomycotina</taxon>
        <taxon>Sordariomycetes</taxon>
        <taxon>Sordariomycetidae</taxon>
        <taxon>Togniniales</taxon>
        <taxon>Togniniaceae</taxon>
        <taxon>Phaeoacremonium</taxon>
    </lineage>
</organism>
<evidence type="ECO:0000256" key="2">
    <source>
        <dbReference type="SAM" id="Phobius"/>
    </source>
</evidence>
<dbReference type="OrthoDB" id="540004at2759"/>
<dbReference type="Proteomes" id="UP000014074">
    <property type="component" value="Unassembled WGS sequence"/>
</dbReference>
<dbReference type="GeneID" id="19323345"/>
<feature type="region of interest" description="Disordered" evidence="1">
    <location>
        <begin position="313"/>
        <end position="372"/>
    </location>
</feature>
<feature type="compositionally biased region" description="Gly residues" evidence="1">
    <location>
        <begin position="240"/>
        <end position="260"/>
    </location>
</feature>
<dbReference type="InterPro" id="IPR015915">
    <property type="entry name" value="Kelch-typ_b-propeller"/>
</dbReference>
<keyword evidence="2" id="KW-1133">Transmembrane helix</keyword>
<dbReference type="InterPro" id="IPR011043">
    <property type="entry name" value="Gal_Oxase/kelch_b-propeller"/>
</dbReference>
<name>R8BPV5_PHAM7</name>
<gene>
    <name evidence="3" type="ORF">UCRPA7_3035</name>
</gene>
<dbReference type="EMBL" id="KB932993">
    <property type="protein sequence ID" value="EOO01413.1"/>
    <property type="molecule type" value="Genomic_DNA"/>
</dbReference>
<feature type="compositionally biased region" description="Low complexity" evidence="1">
    <location>
        <begin position="313"/>
        <end position="345"/>
    </location>
</feature>
<keyword evidence="2" id="KW-0472">Membrane</keyword>
<sequence>MKSTVWTNTSTSGFGKFGTMVNGAAEFVPFGPNGLIMLLGGVEGPSTDFALSSTDLGFTNITFYDPISRQWFSQATTGDRPTGRQRFCTVGVQGPNNTYEIFLYGGLETAAVTTSDEVFVLSLPGFVFTKANSTLSTPRADHACVAVGDGKRQVLSIGGTNAMKGYPESMTDPDPWAQGLGIFDMTTLEWTASYDVDAAAYDTPEVVQEFYRNGGLDAVVWTNDEVKDIFTSGDKPDFGSGAGGGNDNTTGSGGDGGNDGGSSSNNSSNALPLGAVIGIAIGGGIIVLGIAAGFLFCALRRRREAFTFSFLPARNTSNSNNSSSRRPATSTISRTHTASSSVSSTAPLNLRARRSATDLHAPDTPARWDRTAPPADGYSVFVKGNATPIVPMATSGPLASNPITMNSALASRRGRPALRAIRTATAEDVRRTGSIRVYQKTDG</sequence>
<evidence type="ECO:0000313" key="3">
    <source>
        <dbReference type="EMBL" id="EOO01413.1"/>
    </source>
</evidence>
<reference evidence="4" key="1">
    <citation type="journal article" date="2013" name="Genome Announc.">
        <title>Draft genome sequence of the ascomycete Phaeoacremonium aleophilum strain UCR-PA7, a causal agent of the esca disease complex in grapevines.</title>
        <authorList>
            <person name="Blanco-Ulate B."/>
            <person name="Rolshausen P."/>
            <person name="Cantu D."/>
        </authorList>
    </citation>
    <scope>NUCLEOTIDE SEQUENCE [LARGE SCALE GENOMIC DNA]</scope>
    <source>
        <strain evidence="4">UCR-PA7</strain>
    </source>
</reference>
<keyword evidence="2" id="KW-0812">Transmembrane</keyword>
<evidence type="ECO:0000256" key="1">
    <source>
        <dbReference type="SAM" id="MobiDB-lite"/>
    </source>
</evidence>
<dbReference type="Gene3D" id="2.120.10.80">
    <property type="entry name" value="Kelch-type beta propeller"/>
    <property type="match status" value="1"/>
</dbReference>